<feature type="transmembrane region" description="Helical" evidence="1">
    <location>
        <begin position="49"/>
        <end position="71"/>
    </location>
</feature>
<keyword evidence="1" id="KW-0472">Membrane</keyword>
<dbReference type="Proteomes" id="UP000181860">
    <property type="component" value="Unassembled WGS sequence"/>
</dbReference>
<keyword evidence="1" id="KW-1133">Transmembrane helix</keyword>
<proteinExistence type="predicted"/>
<evidence type="ECO:0008006" key="4">
    <source>
        <dbReference type="Google" id="ProtNLM"/>
    </source>
</evidence>
<evidence type="ECO:0000313" key="2">
    <source>
        <dbReference type="EMBL" id="SDA68436.1"/>
    </source>
</evidence>
<evidence type="ECO:0000313" key="3">
    <source>
        <dbReference type="Proteomes" id="UP000181860"/>
    </source>
</evidence>
<evidence type="ECO:0000256" key="1">
    <source>
        <dbReference type="SAM" id="Phobius"/>
    </source>
</evidence>
<comment type="caution">
    <text evidence="2">The sequence shown here is derived from an EMBL/GenBank/DDBJ whole genome shotgun (WGS) entry which is preliminary data.</text>
</comment>
<organism evidence="2 3">
    <name type="scientific">Lactobacillus kefiranofaciens</name>
    <dbReference type="NCBI Taxonomy" id="267818"/>
    <lineage>
        <taxon>Bacteria</taxon>
        <taxon>Bacillati</taxon>
        <taxon>Bacillota</taxon>
        <taxon>Bacilli</taxon>
        <taxon>Lactobacillales</taxon>
        <taxon>Lactobacillaceae</taxon>
        <taxon>Lactobacillus</taxon>
    </lineage>
</organism>
<keyword evidence="3" id="KW-1185">Reference proteome</keyword>
<reference evidence="2 3" key="1">
    <citation type="submission" date="2016-10" db="EMBL/GenBank/DDBJ databases">
        <authorList>
            <person name="Varghese N."/>
            <person name="Submissions S."/>
        </authorList>
    </citation>
    <scope>NUCLEOTIDE SEQUENCE [LARGE SCALE GENOMIC DNA]</scope>
    <source>
        <strain evidence="2 3">ATCC 43761</strain>
    </source>
</reference>
<accession>A0ABY0ME79</accession>
<dbReference type="EMBL" id="FMXC01000041">
    <property type="protein sequence ID" value="SDA68436.1"/>
    <property type="molecule type" value="Genomic_DNA"/>
</dbReference>
<protein>
    <recommendedName>
        <fullName evidence="4">DUF997 family protein</fullName>
    </recommendedName>
</protein>
<gene>
    <name evidence="2" type="ORF">SAMN02983011_02138</name>
</gene>
<sequence>MMKKKKTPNSFSTKDLLISMLLGWLIVFVGAWAGTGFRASFLAMPRFVVVIIVSIAGAIVIGPAIYGFLYLGRNHEKEK</sequence>
<keyword evidence="1" id="KW-0812">Transmembrane</keyword>
<name>A0ABY0ME79_9LACO</name>